<dbReference type="EMBL" id="WTXG01000014">
    <property type="protein sequence ID" value="KAI0301644.1"/>
    <property type="molecule type" value="Genomic_DNA"/>
</dbReference>
<name>A0AAD4M4B3_9AGAM</name>
<organism evidence="1 2">
    <name type="scientific">Multifurca ochricompacta</name>
    <dbReference type="NCBI Taxonomy" id="376703"/>
    <lineage>
        <taxon>Eukaryota</taxon>
        <taxon>Fungi</taxon>
        <taxon>Dikarya</taxon>
        <taxon>Basidiomycota</taxon>
        <taxon>Agaricomycotina</taxon>
        <taxon>Agaricomycetes</taxon>
        <taxon>Russulales</taxon>
        <taxon>Russulaceae</taxon>
        <taxon>Multifurca</taxon>
    </lineage>
</organism>
<dbReference type="Proteomes" id="UP001203297">
    <property type="component" value="Unassembled WGS sequence"/>
</dbReference>
<gene>
    <name evidence="1" type="ORF">B0F90DRAFT_324376</name>
</gene>
<proteinExistence type="predicted"/>
<dbReference type="AlphaFoldDB" id="A0AAD4M4B3"/>
<evidence type="ECO:0000313" key="2">
    <source>
        <dbReference type="Proteomes" id="UP001203297"/>
    </source>
</evidence>
<comment type="caution">
    <text evidence="1">The sequence shown here is derived from an EMBL/GenBank/DDBJ whole genome shotgun (WGS) entry which is preliminary data.</text>
</comment>
<sequence length="170" mass="19374">MKSQITSVRLWFFFLREKGGGLLSVSDRLDEPHRLLGKYRLEGKGLMFASAEYTQARKERGPLTVTGCALPVRGHVTKDRGPVSGLILQRDVLGPVLRSYANVKTTKERTRRHIPKRWQHTYKFEALLYRWDAHQRETGSRIKTEGLFVAGYMKSTLRTGSAIGIPRCLS</sequence>
<protein>
    <submittedName>
        <fullName evidence="1">Uncharacterized protein</fullName>
    </submittedName>
</protein>
<accession>A0AAD4M4B3</accession>
<evidence type="ECO:0000313" key="1">
    <source>
        <dbReference type="EMBL" id="KAI0301644.1"/>
    </source>
</evidence>
<keyword evidence="2" id="KW-1185">Reference proteome</keyword>
<reference evidence="1" key="1">
    <citation type="journal article" date="2022" name="New Phytol.">
        <title>Evolutionary transition to the ectomycorrhizal habit in the genomes of a hyperdiverse lineage of mushroom-forming fungi.</title>
        <authorList>
            <person name="Looney B."/>
            <person name="Miyauchi S."/>
            <person name="Morin E."/>
            <person name="Drula E."/>
            <person name="Courty P.E."/>
            <person name="Kohler A."/>
            <person name="Kuo A."/>
            <person name="LaButti K."/>
            <person name="Pangilinan J."/>
            <person name="Lipzen A."/>
            <person name="Riley R."/>
            <person name="Andreopoulos W."/>
            <person name="He G."/>
            <person name="Johnson J."/>
            <person name="Nolan M."/>
            <person name="Tritt A."/>
            <person name="Barry K.W."/>
            <person name="Grigoriev I.V."/>
            <person name="Nagy L.G."/>
            <person name="Hibbett D."/>
            <person name="Henrissat B."/>
            <person name="Matheny P.B."/>
            <person name="Labbe J."/>
            <person name="Martin F.M."/>
        </authorList>
    </citation>
    <scope>NUCLEOTIDE SEQUENCE</scope>
    <source>
        <strain evidence="1">BPL690</strain>
    </source>
</reference>